<dbReference type="RefSeq" id="WP_189060903.1">
    <property type="nucleotide sequence ID" value="NZ_BMMK01000030.1"/>
</dbReference>
<reference evidence="1" key="2">
    <citation type="submission" date="2020-09" db="EMBL/GenBank/DDBJ databases">
        <authorList>
            <person name="Sun Q."/>
            <person name="Zhou Y."/>
        </authorList>
    </citation>
    <scope>NUCLEOTIDE SEQUENCE</scope>
    <source>
        <strain evidence="1">CGMCC 4.5737</strain>
    </source>
</reference>
<evidence type="ECO:0000313" key="1">
    <source>
        <dbReference type="EMBL" id="GGM73589.1"/>
    </source>
</evidence>
<proteinExistence type="predicted"/>
<dbReference type="AlphaFoldDB" id="A0A8J3FYP1"/>
<dbReference type="EMBL" id="BMMK01000030">
    <property type="protein sequence ID" value="GGM73589.1"/>
    <property type="molecule type" value="Genomic_DNA"/>
</dbReference>
<organism evidence="1 2">
    <name type="scientific">Longimycelium tulufanense</name>
    <dbReference type="NCBI Taxonomy" id="907463"/>
    <lineage>
        <taxon>Bacteria</taxon>
        <taxon>Bacillati</taxon>
        <taxon>Actinomycetota</taxon>
        <taxon>Actinomycetes</taxon>
        <taxon>Pseudonocardiales</taxon>
        <taxon>Pseudonocardiaceae</taxon>
        <taxon>Longimycelium</taxon>
    </lineage>
</organism>
<dbReference type="Proteomes" id="UP000637578">
    <property type="component" value="Unassembled WGS sequence"/>
</dbReference>
<sequence>MTAAAGVCRDQDVDRPELGNGLIHRRRFFRVGEIALAVLDPAGTRG</sequence>
<keyword evidence="2" id="KW-1185">Reference proteome</keyword>
<reference evidence="1" key="1">
    <citation type="journal article" date="2014" name="Int. J. Syst. Evol. Microbiol.">
        <title>Complete genome sequence of Corynebacterium casei LMG S-19264T (=DSM 44701T), isolated from a smear-ripened cheese.</title>
        <authorList>
            <consortium name="US DOE Joint Genome Institute (JGI-PGF)"/>
            <person name="Walter F."/>
            <person name="Albersmeier A."/>
            <person name="Kalinowski J."/>
            <person name="Ruckert C."/>
        </authorList>
    </citation>
    <scope>NUCLEOTIDE SEQUENCE</scope>
    <source>
        <strain evidence="1">CGMCC 4.5737</strain>
    </source>
</reference>
<accession>A0A8J3FYP1</accession>
<gene>
    <name evidence="1" type="ORF">GCM10012275_50380</name>
</gene>
<evidence type="ECO:0000313" key="2">
    <source>
        <dbReference type="Proteomes" id="UP000637578"/>
    </source>
</evidence>
<name>A0A8J3FYP1_9PSEU</name>
<comment type="caution">
    <text evidence="1">The sequence shown here is derived from an EMBL/GenBank/DDBJ whole genome shotgun (WGS) entry which is preliminary data.</text>
</comment>
<protein>
    <submittedName>
        <fullName evidence="1">Uncharacterized protein</fullName>
    </submittedName>
</protein>